<name>A0A177SFD4_PSEPU</name>
<dbReference type="PROSITE" id="PS50005">
    <property type="entry name" value="TPR"/>
    <property type="match status" value="2"/>
</dbReference>
<dbReference type="InterPro" id="IPR011989">
    <property type="entry name" value="ARM-like"/>
</dbReference>
<feature type="repeat" description="TPR" evidence="3">
    <location>
        <begin position="175"/>
        <end position="208"/>
    </location>
</feature>
<evidence type="ECO:0000256" key="1">
    <source>
        <dbReference type="ARBA" id="ARBA00022737"/>
    </source>
</evidence>
<dbReference type="SMART" id="SM00028">
    <property type="entry name" value="TPR"/>
    <property type="match status" value="3"/>
</dbReference>
<dbReference type="AlphaFoldDB" id="A0A177SFD4"/>
<protein>
    <submittedName>
        <fullName evidence="4">Uncharacterized protein</fullName>
    </submittedName>
</protein>
<dbReference type="InterPro" id="IPR011990">
    <property type="entry name" value="TPR-like_helical_dom_sf"/>
</dbReference>
<comment type="caution">
    <text evidence="4">The sequence shown here is derived from an EMBL/GenBank/DDBJ whole genome shotgun (WGS) entry which is preliminary data.</text>
</comment>
<dbReference type="PANTHER" id="PTHR44943:SF8">
    <property type="entry name" value="TPR REPEAT-CONTAINING PROTEIN MJ0263"/>
    <property type="match status" value="1"/>
</dbReference>
<accession>A0A177SFD4</accession>
<reference evidence="4 5" key="1">
    <citation type="submission" date="2016-03" db="EMBL/GenBank/DDBJ databases">
        <title>Draft Genome Assembly of Pseudomonas putida strain CBF10-2.</title>
        <authorList>
            <person name="Iyer R.S."/>
            <person name="Damania A."/>
        </authorList>
    </citation>
    <scope>NUCLEOTIDE SEQUENCE [LARGE SCALE GENOMIC DNA]</scope>
    <source>
        <strain evidence="4 5">CBF10-2</strain>
    </source>
</reference>
<organism evidence="4 5">
    <name type="scientific">Pseudomonas putida</name>
    <name type="common">Arthrobacter siderocapsulatus</name>
    <dbReference type="NCBI Taxonomy" id="303"/>
    <lineage>
        <taxon>Bacteria</taxon>
        <taxon>Pseudomonadati</taxon>
        <taxon>Pseudomonadota</taxon>
        <taxon>Gammaproteobacteria</taxon>
        <taxon>Pseudomonadales</taxon>
        <taxon>Pseudomonadaceae</taxon>
        <taxon>Pseudomonas</taxon>
    </lineage>
</organism>
<evidence type="ECO:0000313" key="4">
    <source>
        <dbReference type="EMBL" id="OAI86276.1"/>
    </source>
</evidence>
<dbReference type="SUPFAM" id="SSF48431">
    <property type="entry name" value="Lipovitellin-phosvitin complex, superhelical domain"/>
    <property type="match status" value="1"/>
</dbReference>
<proteinExistence type="predicted"/>
<keyword evidence="2 3" id="KW-0802">TPR repeat</keyword>
<dbReference type="EMBL" id="LUCV01000040">
    <property type="protein sequence ID" value="OAI86276.1"/>
    <property type="molecule type" value="Genomic_DNA"/>
</dbReference>
<gene>
    <name evidence="4" type="ORF">AYO28_00885</name>
</gene>
<evidence type="ECO:0000256" key="3">
    <source>
        <dbReference type="PROSITE-ProRule" id="PRU00339"/>
    </source>
</evidence>
<dbReference type="Pfam" id="PF13646">
    <property type="entry name" value="HEAT_2"/>
    <property type="match status" value="1"/>
</dbReference>
<dbReference type="PANTHER" id="PTHR44943">
    <property type="entry name" value="CELLULOSE SYNTHASE OPERON PROTEIN C"/>
    <property type="match status" value="1"/>
</dbReference>
<keyword evidence="1" id="KW-0677">Repeat</keyword>
<dbReference type="InterPro" id="IPR011030">
    <property type="entry name" value="Lipovitellin_superhlx_dom"/>
</dbReference>
<evidence type="ECO:0000256" key="2">
    <source>
        <dbReference type="ARBA" id="ARBA00022803"/>
    </source>
</evidence>
<dbReference type="SUPFAM" id="SSF48452">
    <property type="entry name" value="TPR-like"/>
    <property type="match status" value="1"/>
</dbReference>
<feature type="repeat" description="TPR" evidence="3">
    <location>
        <begin position="243"/>
        <end position="276"/>
    </location>
</feature>
<dbReference type="InterPro" id="IPR019734">
    <property type="entry name" value="TPR_rpt"/>
</dbReference>
<dbReference type="InterPro" id="IPR051685">
    <property type="entry name" value="Ycf3/AcsC/BcsC/TPR_MFPF"/>
</dbReference>
<sequence>MPRPRIYLFAGLALLLLAGLGSLALQKDPPAPNPALQHSYVKALAQAHNGLPGAARVLYQQLGRDELSAIRRASLYAELPNYPSPQALKLASQDLHNDDPLVRRAALEAIAAMVPANQRSLLLGPLLDDDDDSVRFAAVDALAGLSPDDIGLYFAPLQNVLDQYQLALQTRSDDVQDQVHLARLYLQERDFPAAASALDQALKLEPENLEAIATRVRLLDSQGQGEGSRAVLAEALQRYPDSALLQYELGQWLLRHQQDEYALLAFSRAVELEPDNSDYRYTLAVSLHSLDQLQVAQKQLETLLARQPANRKARVLLIEYWKESGQLQNVQILLAQLEQQNPDDPLVQQGL</sequence>
<dbReference type="RefSeq" id="WP_064304129.1">
    <property type="nucleotide sequence ID" value="NZ_LUCV01000040.1"/>
</dbReference>
<dbReference type="Proteomes" id="UP000077752">
    <property type="component" value="Unassembled WGS sequence"/>
</dbReference>
<dbReference type="Pfam" id="PF14559">
    <property type="entry name" value="TPR_19"/>
    <property type="match status" value="1"/>
</dbReference>
<dbReference type="Gene3D" id="1.25.40.10">
    <property type="entry name" value="Tetratricopeptide repeat domain"/>
    <property type="match status" value="1"/>
</dbReference>
<dbReference type="Gene3D" id="1.25.10.10">
    <property type="entry name" value="Leucine-rich Repeat Variant"/>
    <property type="match status" value="1"/>
</dbReference>
<evidence type="ECO:0000313" key="5">
    <source>
        <dbReference type="Proteomes" id="UP000077752"/>
    </source>
</evidence>